<dbReference type="InterPro" id="IPR050446">
    <property type="entry name" value="FAD-oxidoreductase/Apoptosis"/>
</dbReference>
<dbReference type="InterPro" id="IPR036188">
    <property type="entry name" value="FAD/NAD-bd_sf"/>
</dbReference>
<dbReference type="PANTHER" id="PTHR43557">
    <property type="entry name" value="APOPTOSIS-INDUCING FACTOR 1"/>
    <property type="match status" value="1"/>
</dbReference>
<dbReference type="GO" id="GO:0016651">
    <property type="term" value="F:oxidoreductase activity, acting on NAD(P)H"/>
    <property type="evidence" value="ECO:0007669"/>
    <property type="project" value="TreeGrafter"/>
</dbReference>
<reference evidence="8" key="1">
    <citation type="submission" date="2016-10" db="EMBL/GenBank/DDBJ databases">
        <authorList>
            <person name="Varghese N."/>
            <person name="Submissions S."/>
        </authorList>
    </citation>
    <scope>NUCLEOTIDE SEQUENCE [LARGE SCALE GENOMIC DNA]</scope>
    <source>
        <strain evidence="8">DSM 21772</strain>
    </source>
</reference>
<evidence type="ECO:0000256" key="1">
    <source>
        <dbReference type="ARBA" id="ARBA00001974"/>
    </source>
</evidence>
<keyword evidence="7" id="KW-0223">Dioxygenase</keyword>
<dbReference type="Gene3D" id="3.50.50.60">
    <property type="entry name" value="FAD/NAD(P)-binding domain"/>
    <property type="match status" value="2"/>
</dbReference>
<dbReference type="GO" id="GO:0051213">
    <property type="term" value="F:dioxygenase activity"/>
    <property type="evidence" value="ECO:0007669"/>
    <property type="project" value="UniProtKB-KW"/>
</dbReference>
<dbReference type="InterPro" id="IPR023753">
    <property type="entry name" value="FAD/NAD-binding_dom"/>
</dbReference>
<dbReference type="InterPro" id="IPR016156">
    <property type="entry name" value="FAD/NAD-linked_Rdtase_dimer_sf"/>
</dbReference>
<dbReference type="PANTHER" id="PTHR43557:SF2">
    <property type="entry name" value="RIESKE DOMAIN-CONTAINING PROTEIN-RELATED"/>
    <property type="match status" value="1"/>
</dbReference>
<dbReference type="RefSeq" id="WP_231919250.1">
    <property type="nucleotide sequence ID" value="NZ_LT629742.1"/>
</dbReference>
<keyword evidence="3" id="KW-0274">FAD</keyword>
<dbReference type="EMBL" id="LT629742">
    <property type="protein sequence ID" value="SDT21558.1"/>
    <property type="molecule type" value="Genomic_DNA"/>
</dbReference>
<dbReference type="GO" id="GO:0005737">
    <property type="term" value="C:cytoplasm"/>
    <property type="evidence" value="ECO:0007669"/>
    <property type="project" value="TreeGrafter"/>
</dbReference>
<feature type="domain" description="FAD/NAD(P)-binding" evidence="5">
    <location>
        <begin position="12"/>
        <end position="310"/>
    </location>
</feature>
<evidence type="ECO:0000256" key="3">
    <source>
        <dbReference type="ARBA" id="ARBA00022827"/>
    </source>
</evidence>
<organism evidence="7 8">
    <name type="scientific">Microterricola viridarii</name>
    <dbReference type="NCBI Taxonomy" id="412690"/>
    <lineage>
        <taxon>Bacteria</taxon>
        <taxon>Bacillati</taxon>
        <taxon>Actinomycetota</taxon>
        <taxon>Actinomycetes</taxon>
        <taxon>Micrococcales</taxon>
        <taxon>Microbacteriaceae</taxon>
        <taxon>Microterricola</taxon>
    </lineage>
</organism>
<dbReference type="SUPFAM" id="SSF55424">
    <property type="entry name" value="FAD/NAD-linked reductases, dimerisation (C-terminal) domain"/>
    <property type="match status" value="1"/>
</dbReference>
<evidence type="ECO:0000256" key="4">
    <source>
        <dbReference type="ARBA" id="ARBA00023002"/>
    </source>
</evidence>
<accession>A0A1H1YJ30</accession>
<dbReference type="Gene3D" id="3.30.390.30">
    <property type="match status" value="1"/>
</dbReference>
<dbReference type="STRING" id="412690.SAMN04489834_3108"/>
<dbReference type="SUPFAM" id="SSF51905">
    <property type="entry name" value="FAD/NAD(P)-binding domain"/>
    <property type="match status" value="1"/>
</dbReference>
<dbReference type="InterPro" id="IPR028202">
    <property type="entry name" value="Reductase_C"/>
</dbReference>
<dbReference type="PRINTS" id="PR00411">
    <property type="entry name" value="PNDRDTASEI"/>
</dbReference>
<dbReference type="AlphaFoldDB" id="A0A1H1YJ30"/>
<evidence type="ECO:0000259" key="6">
    <source>
        <dbReference type="Pfam" id="PF14759"/>
    </source>
</evidence>
<keyword evidence="8" id="KW-1185">Reference proteome</keyword>
<keyword evidence="2" id="KW-0285">Flavoprotein</keyword>
<dbReference type="Pfam" id="PF07992">
    <property type="entry name" value="Pyr_redox_2"/>
    <property type="match status" value="1"/>
</dbReference>
<keyword evidence="4" id="KW-0560">Oxidoreductase</keyword>
<gene>
    <name evidence="7" type="ORF">SAMN04489834_3108</name>
</gene>
<protein>
    <submittedName>
        <fullName evidence="7">3-phenylpropionate/trans-cinnamate dioxygenase ferredoxin reductase subunit</fullName>
    </submittedName>
</protein>
<evidence type="ECO:0000313" key="7">
    <source>
        <dbReference type="EMBL" id="SDT21558.1"/>
    </source>
</evidence>
<dbReference type="PRINTS" id="PR00368">
    <property type="entry name" value="FADPNR"/>
</dbReference>
<comment type="cofactor">
    <cofactor evidence="1">
        <name>FAD</name>
        <dbReference type="ChEBI" id="CHEBI:57692"/>
    </cofactor>
</comment>
<evidence type="ECO:0000256" key="2">
    <source>
        <dbReference type="ARBA" id="ARBA00022630"/>
    </source>
</evidence>
<name>A0A1H1YJ30_9MICO</name>
<feature type="domain" description="Reductase C-terminal" evidence="6">
    <location>
        <begin position="329"/>
        <end position="415"/>
    </location>
</feature>
<dbReference type="Proteomes" id="UP000181956">
    <property type="component" value="Chromosome I"/>
</dbReference>
<evidence type="ECO:0000259" key="5">
    <source>
        <dbReference type="Pfam" id="PF07992"/>
    </source>
</evidence>
<dbReference type="Pfam" id="PF14759">
    <property type="entry name" value="Reductase_C"/>
    <property type="match status" value="1"/>
</dbReference>
<evidence type="ECO:0000313" key="8">
    <source>
        <dbReference type="Proteomes" id="UP000181956"/>
    </source>
</evidence>
<sequence>MSMLDSGERDHFVIIGGGLAAASAAEGVRDAGFTGRVSIIAGEAEYPYIRPPLSKEYLIGSAQRSSIFVHDDGWYEEHDIRVLRGQAATGLSIEAHSLTLGGGGVVGFDKLLFATGARSRRFPGPGAQLAGVHYLRTVGESEALAAALAPGGRRVVIIGSGWIGLETASAARGYGNDVTVLGREAVPLQYAIGPEIGMVFDALHRANGVDLRNSSSVVAIEGSDGVATGVRMEDGELIPADVVVVGIGSLPNAELAETAGLTVENGIVVDEGFRSSHPDVYAAGDVANVFHPVIARSLRVEHWATARDAGLAAGGSMAGRRVEYMKIPYFYTDQFDLGMEYSGYGILMNGAELVLRGDLEKREFLAFWLREDRVVAGMNVNVWDVNETVQALIRDEVQVDAARLADPAVPLDSLLSGVPGGAGVTA</sequence>
<proteinExistence type="predicted"/>